<accession>W9XM09</accession>
<gene>
    <name evidence="3" type="ORF">A1O5_05176</name>
</gene>
<feature type="region of interest" description="Disordered" evidence="2">
    <location>
        <begin position="327"/>
        <end position="347"/>
    </location>
</feature>
<keyword evidence="4" id="KW-1185">Reference proteome</keyword>
<dbReference type="EMBL" id="AMGX01000007">
    <property type="protein sequence ID" value="EXJ71369.1"/>
    <property type="molecule type" value="Genomic_DNA"/>
</dbReference>
<dbReference type="Proteomes" id="UP000019471">
    <property type="component" value="Unassembled WGS sequence"/>
</dbReference>
<dbReference type="RefSeq" id="XP_007743968.1">
    <property type="nucleotide sequence ID" value="XM_007745778.1"/>
</dbReference>
<comment type="caution">
    <text evidence="3">The sequence shown here is derived from an EMBL/GenBank/DDBJ whole genome shotgun (WGS) entry which is preliminary data.</text>
</comment>
<dbReference type="HOGENOM" id="CLU_042688_4_1_1"/>
<evidence type="ECO:0000256" key="1">
    <source>
        <dbReference type="ARBA" id="ARBA00023604"/>
    </source>
</evidence>
<comment type="similarity">
    <text evidence="1">Belongs to the asaB hydroxylase/desaturase family.</text>
</comment>
<evidence type="ECO:0000256" key="2">
    <source>
        <dbReference type="SAM" id="MobiDB-lite"/>
    </source>
</evidence>
<protein>
    <recommendedName>
        <fullName evidence="5">GA4 desaturase</fullName>
    </recommendedName>
</protein>
<reference evidence="3 4" key="1">
    <citation type="submission" date="2013-03" db="EMBL/GenBank/DDBJ databases">
        <title>The Genome Sequence of Cladophialophora psammophila CBS 110553.</title>
        <authorList>
            <consortium name="The Broad Institute Genomics Platform"/>
            <person name="Cuomo C."/>
            <person name="de Hoog S."/>
            <person name="Gorbushina A."/>
            <person name="Walker B."/>
            <person name="Young S.K."/>
            <person name="Zeng Q."/>
            <person name="Gargeya S."/>
            <person name="Fitzgerald M."/>
            <person name="Haas B."/>
            <person name="Abouelleil A."/>
            <person name="Allen A.W."/>
            <person name="Alvarado L."/>
            <person name="Arachchi H.M."/>
            <person name="Berlin A.M."/>
            <person name="Chapman S.B."/>
            <person name="Gainer-Dewar J."/>
            <person name="Goldberg J."/>
            <person name="Griggs A."/>
            <person name="Gujja S."/>
            <person name="Hansen M."/>
            <person name="Howarth C."/>
            <person name="Imamovic A."/>
            <person name="Ireland A."/>
            <person name="Larimer J."/>
            <person name="McCowan C."/>
            <person name="Murphy C."/>
            <person name="Pearson M."/>
            <person name="Poon T.W."/>
            <person name="Priest M."/>
            <person name="Roberts A."/>
            <person name="Saif S."/>
            <person name="Shea T."/>
            <person name="Sisk P."/>
            <person name="Sykes S."/>
            <person name="Wortman J."/>
            <person name="Nusbaum C."/>
            <person name="Birren B."/>
        </authorList>
    </citation>
    <scope>NUCLEOTIDE SEQUENCE [LARGE SCALE GENOMIC DNA]</scope>
    <source>
        <strain evidence="3 4">CBS 110553</strain>
    </source>
</reference>
<dbReference type="InterPro" id="IPR044053">
    <property type="entry name" value="AsaB-like"/>
</dbReference>
<dbReference type="GO" id="GO:0016491">
    <property type="term" value="F:oxidoreductase activity"/>
    <property type="evidence" value="ECO:0007669"/>
    <property type="project" value="InterPro"/>
</dbReference>
<dbReference type="AlphaFoldDB" id="W9XM09"/>
<dbReference type="GeneID" id="19189895"/>
<dbReference type="PANTHER" id="PTHR34598:SF3">
    <property type="entry name" value="OXIDOREDUCTASE AN1597"/>
    <property type="match status" value="1"/>
</dbReference>
<proteinExistence type="inferred from homology"/>
<dbReference type="eggNOG" id="ENOG502QXTI">
    <property type="taxonomic scope" value="Eukaryota"/>
</dbReference>
<organism evidence="3 4">
    <name type="scientific">Cladophialophora psammophila CBS 110553</name>
    <dbReference type="NCBI Taxonomy" id="1182543"/>
    <lineage>
        <taxon>Eukaryota</taxon>
        <taxon>Fungi</taxon>
        <taxon>Dikarya</taxon>
        <taxon>Ascomycota</taxon>
        <taxon>Pezizomycotina</taxon>
        <taxon>Eurotiomycetes</taxon>
        <taxon>Chaetothyriomycetidae</taxon>
        <taxon>Chaetothyriales</taxon>
        <taxon>Herpotrichiellaceae</taxon>
        <taxon>Cladophialophora</taxon>
    </lineage>
</organism>
<dbReference type="OrthoDB" id="412788at2759"/>
<sequence>MSVTTTATTTTASAPAVEAIFRYEEPDRSVPAEERSFFSRPAPRNLREEKLTLNDYRTDTKLAKGAEGLHKHGFTVVEHYIDPSAWATEEDILQTYIPAVQELVETVTGCKTAIVNNVAFRRKKAREYDADRTFYHPRGGELDKMISALPSDRPMSRLTPSFFFSGIILIEPEACSDYVLLDTVVSPQEPERSLEPARALHVDYTLKGLRDTIKYCRADFAEAGAEAIKAHEAGNRGPRVAAYSVWRPLKTVKRDPIAVLNWKSPGNIHNDLHTFDYRAKGFQGEYLLEAYTISRPQKREDHEWYYVSEQKPHEVMMIKFADTDSEHDKDVAAAGGHGSPFVVGTEDAEPRESIEARVLAFW</sequence>
<evidence type="ECO:0008006" key="5">
    <source>
        <dbReference type="Google" id="ProtNLM"/>
    </source>
</evidence>
<evidence type="ECO:0000313" key="3">
    <source>
        <dbReference type="EMBL" id="EXJ71369.1"/>
    </source>
</evidence>
<dbReference type="PANTHER" id="PTHR34598">
    <property type="entry name" value="BLL6449 PROTEIN"/>
    <property type="match status" value="1"/>
</dbReference>
<name>W9XM09_9EURO</name>
<evidence type="ECO:0000313" key="4">
    <source>
        <dbReference type="Proteomes" id="UP000019471"/>
    </source>
</evidence>